<evidence type="ECO:0000256" key="7">
    <source>
        <dbReference type="ARBA" id="ARBA00023141"/>
    </source>
</evidence>
<dbReference type="InterPro" id="IPR002912">
    <property type="entry name" value="ACT_dom"/>
</dbReference>
<keyword evidence="5" id="KW-0560">Oxidoreductase</keyword>
<dbReference type="Pfam" id="PF02153">
    <property type="entry name" value="PDH_N"/>
    <property type="match status" value="1"/>
</dbReference>
<dbReference type="InterPro" id="IPR050812">
    <property type="entry name" value="Preph/Arog_dehydrog"/>
</dbReference>
<dbReference type="PANTHER" id="PTHR21363:SF0">
    <property type="entry name" value="PREPHENATE DEHYDROGENASE [NADP(+)]"/>
    <property type="match status" value="1"/>
</dbReference>
<reference evidence="11" key="1">
    <citation type="submission" date="2020-05" db="EMBL/GenBank/DDBJ databases">
        <authorList>
            <person name="Chiriac C."/>
            <person name="Salcher M."/>
            <person name="Ghai R."/>
            <person name="Kavagutti S V."/>
        </authorList>
    </citation>
    <scope>NUCLEOTIDE SEQUENCE</scope>
</reference>
<organism evidence="11">
    <name type="scientific">freshwater metagenome</name>
    <dbReference type="NCBI Taxonomy" id="449393"/>
    <lineage>
        <taxon>unclassified sequences</taxon>
        <taxon>metagenomes</taxon>
        <taxon>ecological metagenomes</taxon>
    </lineage>
</organism>
<keyword evidence="4" id="KW-0827">Tyrosine biosynthesis</keyword>
<keyword evidence="7" id="KW-0057">Aromatic amino acid biosynthesis</keyword>
<evidence type="ECO:0000259" key="10">
    <source>
        <dbReference type="PROSITE" id="PS51671"/>
    </source>
</evidence>
<dbReference type="Pfam" id="PF20463">
    <property type="entry name" value="PDH_C"/>
    <property type="match status" value="1"/>
</dbReference>
<protein>
    <recommendedName>
        <fullName evidence="3">Prephenate dehydrogenase</fullName>
        <ecNumber evidence="2">1.3.1.12</ecNumber>
    </recommendedName>
</protein>
<dbReference type="InterPro" id="IPR003099">
    <property type="entry name" value="Prephen_DH"/>
</dbReference>
<keyword evidence="6" id="KW-0520">NAD</keyword>
<dbReference type="InterPro" id="IPR045865">
    <property type="entry name" value="ACT-like_dom_sf"/>
</dbReference>
<dbReference type="EC" id="1.3.1.12" evidence="2"/>
<dbReference type="PANTHER" id="PTHR21363">
    <property type="entry name" value="PREPHENATE DEHYDROGENASE"/>
    <property type="match status" value="1"/>
</dbReference>
<comment type="pathway">
    <text evidence="1">Amino-acid biosynthesis; L-tyrosine biosynthesis; (4-hydroxyphenyl)pyruvate from prephenate (NAD(+) route): step 1/1.</text>
</comment>
<dbReference type="SUPFAM" id="SSF48179">
    <property type="entry name" value="6-phosphogluconate dehydrogenase C-terminal domain-like"/>
    <property type="match status" value="1"/>
</dbReference>
<dbReference type="GO" id="GO:0004665">
    <property type="term" value="F:prephenate dehydrogenase (NADP+) activity"/>
    <property type="evidence" value="ECO:0007669"/>
    <property type="project" value="InterPro"/>
</dbReference>
<dbReference type="GO" id="GO:0070403">
    <property type="term" value="F:NAD+ binding"/>
    <property type="evidence" value="ECO:0007669"/>
    <property type="project" value="InterPro"/>
</dbReference>
<dbReference type="PROSITE" id="PS51671">
    <property type="entry name" value="ACT"/>
    <property type="match status" value="1"/>
</dbReference>
<dbReference type="GO" id="GO:0008977">
    <property type="term" value="F:prephenate dehydrogenase (NAD+) activity"/>
    <property type="evidence" value="ECO:0007669"/>
    <property type="project" value="UniProtKB-EC"/>
</dbReference>
<dbReference type="UniPathway" id="UPA00122">
    <property type="reaction ID" value="UER00961"/>
</dbReference>
<feature type="domain" description="ACT" evidence="10">
    <location>
        <begin position="281"/>
        <end position="351"/>
    </location>
</feature>
<evidence type="ECO:0000256" key="4">
    <source>
        <dbReference type="ARBA" id="ARBA00022498"/>
    </source>
</evidence>
<sequence length="351" mass="37361">MKLESVRIVGAGLIGTSIALGLVTKGVRVELIDSDESAQKLANDLIGSEPVTSPDLVIFACPTNALPLVINREYELNPQSTFMDVGSTKTEPIVHIKNSQLPLSQFVPSHPMAGREVGGAQSAQGDLFTTRSWILTPTPECEAASLGIANEVISALGATAITLDAAEHDRAVALTSHLPQIVASLTAISLESAPEHWLELAGQGLRDTTRLAASDPHLWAQIIHSNRHEISAALRTLGSNVDHMLEALKEPTTIAQIISAGGRGRAKIPGKHGGRAREYAYVPIVIDDKPGQLAAIFNECAAISVNVEDLSIEHSPGQLNALITLALSQSDARVLSEHLSYIGWNVHPVRK</sequence>
<accession>A0A6J7AZA3</accession>
<name>A0A6J7AZA3_9ZZZZ</name>
<evidence type="ECO:0000256" key="5">
    <source>
        <dbReference type="ARBA" id="ARBA00023002"/>
    </source>
</evidence>
<dbReference type="PROSITE" id="PS51176">
    <property type="entry name" value="PDH_ADH"/>
    <property type="match status" value="1"/>
</dbReference>
<dbReference type="NCBIfam" id="NF005112">
    <property type="entry name" value="PRK06545.2-4"/>
    <property type="match status" value="1"/>
</dbReference>
<dbReference type="InterPro" id="IPR046825">
    <property type="entry name" value="PDH_C"/>
</dbReference>
<dbReference type="Gene3D" id="1.10.3660.10">
    <property type="entry name" value="6-phosphogluconate dehydrogenase C-terminal like domain"/>
    <property type="match status" value="1"/>
</dbReference>
<dbReference type="InterPro" id="IPR008927">
    <property type="entry name" value="6-PGluconate_DH-like_C_sf"/>
</dbReference>
<evidence type="ECO:0000313" key="11">
    <source>
        <dbReference type="EMBL" id="CAB4837993.1"/>
    </source>
</evidence>
<keyword evidence="7" id="KW-0028">Amino-acid biosynthesis</keyword>
<evidence type="ECO:0000256" key="2">
    <source>
        <dbReference type="ARBA" id="ARBA00012068"/>
    </source>
</evidence>
<dbReference type="EMBL" id="CAFARE010000002">
    <property type="protein sequence ID" value="CAB4837993.1"/>
    <property type="molecule type" value="Genomic_DNA"/>
</dbReference>
<dbReference type="SUPFAM" id="SSF55021">
    <property type="entry name" value="ACT-like"/>
    <property type="match status" value="1"/>
</dbReference>
<dbReference type="InterPro" id="IPR036291">
    <property type="entry name" value="NAD(P)-bd_dom_sf"/>
</dbReference>
<feature type="domain" description="Prephenate/arogenate dehydrogenase" evidence="9">
    <location>
        <begin position="4"/>
        <end position="279"/>
    </location>
</feature>
<dbReference type="SUPFAM" id="SSF51735">
    <property type="entry name" value="NAD(P)-binding Rossmann-fold domains"/>
    <property type="match status" value="1"/>
</dbReference>
<dbReference type="InterPro" id="IPR046826">
    <property type="entry name" value="PDH_N"/>
</dbReference>
<evidence type="ECO:0000256" key="6">
    <source>
        <dbReference type="ARBA" id="ARBA00023027"/>
    </source>
</evidence>
<evidence type="ECO:0000256" key="1">
    <source>
        <dbReference type="ARBA" id="ARBA00005067"/>
    </source>
</evidence>
<evidence type="ECO:0000259" key="9">
    <source>
        <dbReference type="PROSITE" id="PS51176"/>
    </source>
</evidence>
<evidence type="ECO:0000256" key="8">
    <source>
        <dbReference type="ARBA" id="ARBA00049260"/>
    </source>
</evidence>
<dbReference type="AlphaFoldDB" id="A0A6J7AZA3"/>
<gene>
    <name evidence="11" type="ORF">UFOPK3232_00110</name>
</gene>
<evidence type="ECO:0000256" key="3">
    <source>
        <dbReference type="ARBA" id="ARBA00016891"/>
    </source>
</evidence>
<proteinExistence type="predicted"/>
<comment type="catalytic activity">
    <reaction evidence="8">
        <text>prephenate + NAD(+) = 3-(4-hydroxyphenyl)pyruvate + CO2 + NADH</text>
        <dbReference type="Rhea" id="RHEA:13869"/>
        <dbReference type="ChEBI" id="CHEBI:16526"/>
        <dbReference type="ChEBI" id="CHEBI:29934"/>
        <dbReference type="ChEBI" id="CHEBI:36242"/>
        <dbReference type="ChEBI" id="CHEBI:57540"/>
        <dbReference type="ChEBI" id="CHEBI:57945"/>
        <dbReference type="EC" id="1.3.1.12"/>
    </reaction>
</comment>
<dbReference type="GO" id="GO:0006571">
    <property type="term" value="P:tyrosine biosynthetic process"/>
    <property type="evidence" value="ECO:0007669"/>
    <property type="project" value="UniProtKB-UniPathway"/>
</dbReference>
<dbReference type="Gene3D" id="3.40.50.720">
    <property type="entry name" value="NAD(P)-binding Rossmann-like Domain"/>
    <property type="match status" value="1"/>
</dbReference>